<keyword evidence="4" id="KW-0677">Repeat</keyword>
<feature type="domain" description="4Fe-4S ferredoxin-type" evidence="9">
    <location>
        <begin position="342"/>
        <end position="370"/>
    </location>
</feature>
<dbReference type="GO" id="GO:0016491">
    <property type="term" value="F:oxidoreductase activity"/>
    <property type="evidence" value="ECO:0007669"/>
    <property type="project" value="UniProtKB-ARBA"/>
</dbReference>
<keyword evidence="5" id="KW-0249">Electron transport</keyword>
<dbReference type="EMBL" id="BIFR01000001">
    <property type="protein sequence ID" value="GCE12882.1"/>
    <property type="molecule type" value="Genomic_DNA"/>
</dbReference>
<dbReference type="InterPro" id="IPR024185">
    <property type="entry name" value="FTHF_cligase-like_sf"/>
</dbReference>
<feature type="compositionally biased region" description="Polar residues" evidence="8">
    <location>
        <begin position="1"/>
        <end position="11"/>
    </location>
</feature>
<dbReference type="InterPro" id="IPR017896">
    <property type="entry name" value="4Fe4S_Fe-S-bd"/>
</dbReference>
<evidence type="ECO:0000256" key="6">
    <source>
        <dbReference type="ARBA" id="ARBA00023004"/>
    </source>
</evidence>
<evidence type="ECO:0000259" key="9">
    <source>
        <dbReference type="PROSITE" id="PS51379"/>
    </source>
</evidence>
<reference evidence="11" key="1">
    <citation type="submission" date="2018-12" db="EMBL/GenBank/DDBJ databases">
        <title>Tengunoibacter tsumagoiensis gen. nov., sp. nov., Dictyobacter kobayashii sp. nov., D. alpinus sp. nov., and D. joshuensis sp. nov. and description of Dictyobacteraceae fam. nov. within the order Ktedonobacterales isolated from Tengu-no-mugimeshi.</title>
        <authorList>
            <person name="Wang C.M."/>
            <person name="Zheng Y."/>
            <person name="Sakai Y."/>
            <person name="Toyoda A."/>
            <person name="Minakuchi Y."/>
            <person name="Abe K."/>
            <person name="Yokota A."/>
            <person name="Yabe S."/>
        </authorList>
    </citation>
    <scope>NUCLEOTIDE SEQUENCE [LARGE SCALE GENOMIC DNA]</scope>
    <source>
        <strain evidence="11">Uno3</strain>
    </source>
</reference>
<sequence length="788" mass="86881">MTFKETPSAQPNVPVEAAQNDLTRNTSLAQVLTEERASPTHEDQPFARRLDRSLHDQNIPRALGRFAPSWRASRLEMFQAEENDYGKEYSFPHMRSALRQAKDYAIEHQPELLAQFKANAEATGAVVYEARTIDDLNRYVYELCQRKGIKLVVKSKTMVSEETELNHYLEARGITPIETDLGEWIAQLNHERPSHMVLPVIHKTRQQVGETLSKATGREISKENVAEQVAVVRTEHRKSFLSAGLGISGANALIAESGTVMMMTNEGNGRLVTSLPPVHIVLAGYDKLIGTYAEAMNQLRLVARSATGQHITSYNTFITGPATPEKEMHIILLDNGRSEMRADPRFKEALRCIRCAACANICPAYQEVGGHSFGHIYSGAIGLVVTPFHHGIEAAAGPQSLCVSCNACETVCPVEIPLPSLILDVRSRATEAKGLPWIKKLIFGTMARPRIFGLLARVGSLAQWPVTLGSRYVRARNMRWLRGLPIAGYLANLAEWRSLPAFAVRPLRDRVKKGPSGAHLATRPNVEHTLDLTVCYFAGCMTDRLYPEMGEAVIKVLESIGIRVTFPQQQNCCGLPALNSGDRAHGLIMAKQTITMLEQSLQQQQAAYILSASTSCVVTVVQDYLRLFEDLGETEWLKRAQAISEKVLDFASFLDKVVFASGVALPVRKVGPENQTTVTYHDSCQSCNCLGLRKEARYVIQDLLGLEFREMPQSDVCCGFGGSTSIETPAIARRMLDKKLQNAESTGAAILVSDNPGCLMHLRGGVDASGKTIRVLHLAQLLAEQLAE</sequence>
<keyword evidence="11" id="KW-1185">Reference proteome</keyword>
<evidence type="ECO:0000256" key="7">
    <source>
        <dbReference type="ARBA" id="ARBA00023014"/>
    </source>
</evidence>
<organism evidence="10 11">
    <name type="scientific">Tengunoibacter tsumagoiensis</name>
    <dbReference type="NCBI Taxonomy" id="2014871"/>
    <lineage>
        <taxon>Bacteria</taxon>
        <taxon>Bacillati</taxon>
        <taxon>Chloroflexota</taxon>
        <taxon>Ktedonobacteria</taxon>
        <taxon>Ktedonobacterales</taxon>
        <taxon>Dictyobacteraceae</taxon>
        <taxon>Tengunoibacter</taxon>
    </lineage>
</organism>
<dbReference type="InterPro" id="IPR037171">
    <property type="entry name" value="NagB/RpiA_transferase-like"/>
</dbReference>
<keyword evidence="1" id="KW-0813">Transport</keyword>
<dbReference type="Pfam" id="PF02754">
    <property type="entry name" value="CCG"/>
    <property type="match status" value="2"/>
</dbReference>
<dbReference type="Pfam" id="PF02589">
    <property type="entry name" value="LUD_dom"/>
    <property type="match status" value="1"/>
</dbReference>
<dbReference type="PROSITE" id="PS51379">
    <property type="entry name" value="4FE4S_FER_2"/>
    <property type="match status" value="2"/>
</dbReference>
<evidence type="ECO:0000313" key="10">
    <source>
        <dbReference type="EMBL" id="GCE12882.1"/>
    </source>
</evidence>
<keyword evidence="2" id="KW-0004">4Fe-4S</keyword>
<dbReference type="Gene3D" id="1.10.1060.10">
    <property type="entry name" value="Alpha-helical ferredoxin"/>
    <property type="match status" value="1"/>
</dbReference>
<dbReference type="InterPro" id="IPR017900">
    <property type="entry name" value="4Fe4S_Fe_S_CS"/>
</dbReference>
<dbReference type="PROSITE" id="PS00198">
    <property type="entry name" value="4FE4S_FER_1"/>
    <property type="match status" value="2"/>
</dbReference>
<dbReference type="InterPro" id="IPR009051">
    <property type="entry name" value="Helical_ferredxn"/>
</dbReference>
<gene>
    <name evidence="10" type="ORF">KTT_27410</name>
</gene>
<evidence type="ECO:0000256" key="1">
    <source>
        <dbReference type="ARBA" id="ARBA00022448"/>
    </source>
</evidence>
<keyword evidence="3" id="KW-0479">Metal-binding</keyword>
<dbReference type="PANTHER" id="PTHR47153">
    <property type="entry name" value="LACTATE UTILIZATION PROTEIN B"/>
    <property type="match status" value="1"/>
</dbReference>
<dbReference type="RefSeq" id="WP_126580464.1">
    <property type="nucleotide sequence ID" value="NZ_BIFR01000001.1"/>
</dbReference>
<dbReference type="AlphaFoldDB" id="A0A402A1E9"/>
<evidence type="ECO:0000313" key="11">
    <source>
        <dbReference type="Proteomes" id="UP000287352"/>
    </source>
</evidence>
<dbReference type="OrthoDB" id="5241828at2"/>
<evidence type="ECO:0000256" key="2">
    <source>
        <dbReference type="ARBA" id="ARBA00022485"/>
    </source>
</evidence>
<dbReference type="SUPFAM" id="SSF46548">
    <property type="entry name" value="alpha-helical ferredoxin"/>
    <property type="match status" value="1"/>
</dbReference>
<dbReference type="InterPro" id="IPR003741">
    <property type="entry name" value="LUD_dom"/>
</dbReference>
<evidence type="ECO:0000256" key="4">
    <source>
        <dbReference type="ARBA" id="ARBA00022737"/>
    </source>
</evidence>
<dbReference type="PANTHER" id="PTHR47153:SF2">
    <property type="entry name" value="LACTATE UTILIZATION PROTEIN B"/>
    <property type="match status" value="1"/>
</dbReference>
<keyword evidence="6" id="KW-0408">Iron</keyword>
<dbReference type="SUPFAM" id="SSF100950">
    <property type="entry name" value="NagB/RpiA/CoA transferase-like"/>
    <property type="match status" value="1"/>
</dbReference>
<dbReference type="Gene3D" id="3.40.50.10420">
    <property type="entry name" value="NagB/RpiA/CoA transferase-like"/>
    <property type="match status" value="1"/>
</dbReference>
<dbReference type="InterPro" id="IPR004017">
    <property type="entry name" value="Cys_rich_dom"/>
</dbReference>
<feature type="domain" description="4Fe-4S ferredoxin-type" evidence="9">
    <location>
        <begin position="392"/>
        <end position="422"/>
    </location>
</feature>
<dbReference type="GO" id="GO:0051539">
    <property type="term" value="F:4 iron, 4 sulfur cluster binding"/>
    <property type="evidence" value="ECO:0007669"/>
    <property type="project" value="UniProtKB-KW"/>
</dbReference>
<feature type="region of interest" description="Disordered" evidence="8">
    <location>
        <begin position="1"/>
        <end position="23"/>
    </location>
</feature>
<protein>
    <submittedName>
        <fullName evidence="10">(Fe-S)-binding protein</fullName>
    </submittedName>
</protein>
<dbReference type="Pfam" id="PF13183">
    <property type="entry name" value="Fer4_8"/>
    <property type="match status" value="1"/>
</dbReference>
<evidence type="ECO:0000256" key="5">
    <source>
        <dbReference type="ARBA" id="ARBA00022982"/>
    </source>
</evidence>
<evidence type="ECO:0000256" key="3">
    <source>
        <dbReference type="ARBA" id="ARBA00022723"/>
    </source>
</evidence>
<proteinExistence type="predicted"/>
<keyword evidence="7" id="KW-0411">Iron-sulfur</keyword>
<dbReference type="GO" id="GO:0046872">
    <property type="term" value="F:metal ion binding"/>
    <property type="evidence" value="ECO:0007669"/>
    <property type="project" value="UniProtKB-KW"/>
</dbReference>
<accession>A0A402A1E9</accession>
<evidence type="ECO:0000256" key="8">
    <source>
        <dbReference type="SAM" id="MobiDB-lite"/>
    </source>
</evidence>
<comment type="caution">
    <text evidence="10">The sequence shown here is derived from an EMBL/GenBank/DDBJ whole genome shotgun (WGS) entry which is preliminary data.</text>
</comment>
<dbReference type="Proteomes" id="UP000287352">
    <property type="component" value="Unassembled WGS sequence"/>
</dbReference>
<dbReference type="GO" id="GO:0006089">
    <property type="term" value="P:lactate metabolic process"/>
    <property type="evidence" value="ECO:0007669"/>
    <property type="project" value="InterPro"/>
</dbReference>
<name>A0A402A1E9_9CHLR</name>
<dbReference type="InterPro" id="IPR004452">
    <property type="entry name" value="LutB/LldF"/>
</dbReference>